<name>A0AAC8W242_9PROT</name>
<evidence type="ECO:0000256" key="1">
    <source>
        <dbReference type="ARBA" id="ARBA00007169"/>
    </source>
</evidence>
<dbReference type="PANTHER" id="PTHR11487">
    <property type="entry name" value="THIOESTERASE"/>
    <property type="match status" value="1"/>
</dbReference>
<accession>A0AAC8W242</accession>
<evidence type="ECO:0000259" key="2">
    <source>
        <dbReference type="Pfam" id="PF00975"/>
    </source>
</evidence>
<dbReference type="InterPro" id="IPR012223">
    <property type="entry name" value="TEII"/>
</dbReference>
<dbReference type="InterPro" id="IPR001031">
    <property type="entry name" value="Thioesterase"/>
</dbReference>
<protein>
    <submittedName>
        <fullName evidence="3">Thioesterase</fullName>
    </submittedName>
</protein>
<sequence>MTSATTPASGRAAAPAMRLLCLPYSGASAMIYARWKRLVPSWLEVVPVELPGRGRRMDEPPRTDLTALAVELADELAPETRGPFALFGHSLGGLLAFELAHALRGRGLGEPRMLFASAAAAPSRREDGRWAEPLDDDGLIAEMRRLSGTAEEVFGNRDLLEMALPVLRADFLLCGRYAYRRRPPLDCPIRVFGGMQDDIAADRLRAWSAETRGESTLEMFDGDHFFLRAHERPLLDRLAEWLGRPADRPDAIAATA</sequence>
<dbReference type="Pfam" id="PF00975">
    <property type="entry name" value="Thioesterase"/>
    <property type="match status" value="1"/>
</dbReference>
<proteinExistence type="inferred from homology"/>
<feature type="domain" description="Thioesterase" evidence="2">
    <location>
        <begin position="18"/>
        <end position="238"/>
    </location>
</feature>
<dbReference type="GO" id="GO:0008610">
    <property type="term" value="P:lipid biosynthetic process"/>
    <property type="evidence" value="ECO:0007669"/>
    <property type="project" value="TreeGrafter"/>
</dbReference>
<dbReference type="RefSeq" id="WP_045584371.1">
    <property type="nucleotide sequence ID" value="NZ_CP012403.1"/>
</dbReference>
<dbReference type="InterPro" id="IPR029058">
    <property type="entry name" value="AB_hydrolase_fold"/>
</dbReference>
<dbReference type="PANTHER" id="PTHR11487:SF0">
    <property type="entry name" value="S-ACYL FATTY ACID SYNTHASE THIOESTERASE, MEDIUM CHAIN"/>
    <property type="match status" value="1"/>
</dbReference>
<dbReference type="AlphaFoldDB" id="A0AAC8W242"/>
<keyword evidence="4" id="KW-1185">Reference proteome</keyword>
<dbReference type="SUPFAM" id="SSF53474">
    <property type="entry name" value="alpha/beta-Hydrolases"/>
    <property type="match status" value="1"/>
</dbReference>
<comment type="similarity">
    <text evidence="1">Belongs to the thioesterase family.</text>
</comment>
<evidence type="ECO:0000313" key="3">
    <source>
        <dbReference type="EMBL" id="ALG73693.1"/>
    </source>
</evidence>
<organism evidence="3 4">
    <name type="scientific">Azospirillum thiophilum</name>
    <dbReference type="NCBI Taxonomy" id="528244"/>
    <lineage>
        <taxon>Bacteria</taxon>
        <taxon>Pseudomonadati</taxon>
        <taxon>Pseudomonadota</taxon>
        <taxon>Alphaproteobacteria</taxon>
        <taxon>Rhodospirillales</taxon>
        <taxon>Azospirillaceae</taxon>
        <taxon>Azospirillum</taxon>
    </lineage>
</organism>
<evidence type="ECO:0000313" key="4">
    <source>
        <dbReference type="Proteomes" id="UP000069935"/>
    </source>
</evidence>
<gene>
    <name evidence="3" type="ORF">AL072_22305</name>
</gene>
<dbReference type="Proteomes" id="UP000069935">
    <property type="component" value="Chromosome 3"/>
</dbReference>
<dbReference type="KEGG" id="ati:AL072_22305"/>
<dbReference type="EMBL" id="CP012403">
    <property type="protein sequence ID" value="ALG73693.1"/>
    <property type="molecule type" value="Genomic_DNA"/>
</dbReference>
<reference evidence="3 4" key="2">
    <citation type="journal article" date="2016" name="Genome Announc.">
        <title>Complete Genome Sequence of a Strain of Azospirillum thiophilum Isolated from a Sulfide Spring.</title>
        <authorList>
            <person name="Fomenkov A."/>
            <person name="Vincze T."/>
            <person name="Grabovich M."/>
            <person name="Anton B.P."/>
            <person name="Dubinina G."/>
            <person name="Orlova M."/>
            <person name="Belousova E."/>
            <person name="Roberts R.J."/>
        </authorList>
    </citation>
    <scope>NUCLEOTIDE SEQUENCE [LARGE SCALE GENOMIC DNA]</scope>
    <source>
        <strain evidence="3 4">BV-S</strain>
    </source>
</reference>
<reference evidence="4" key="1">
    <citation type="submission" date="2015-12" db="EMBL/GenBank/DDBJ databases">
        <title>Complete Genome Sequence of Azospirillum thiophilum BV-S.</title>
        <authorList>
            <person name="Fomenkov A."/>
            <person name="Vincze T."/>
            <person name="Grabovich M."/>
            <person name="Dubinina G."/>
            <person name="Orlova M."/>
            <person name="Belousova E."/>
            <person name="Roberts R.J."/>
        </authorList>
    </citation>
    <scope>NUCLEOTIDE SEQUENCE [LARGE SCALE GENOMIC DNA]</scope>
    <source>
        <strain evidence="4">BV-S</strain>
    </source>
</reference>
<dbReference type="Gene3D" id="3.40.50.1820">
    <property type="entry name" value="alpha/beta hydrolase"/>
    <property type="match status" value="1"/>
</dbReference>